<evidence type="ECO:0000313" key="10">
    <source>
        <dbReference type="EMBL" id="CAF0984976.1"/>
    </source>
</evidence>
<evidence type="ECO:0000256" key="7">
    <source>
        <dbReference type="PIRSR" id="PIRSR602717-51"/>
    </source>
</evidence>
<dbReference type="InterPro" id="IPR025995">
    <property type="entry name" value="Tudor-knot"/>
</dbReference>
<comment type="catalytic activity">
    <reaction evidence="8">
        <text>L-lysyl-[protein] + acetyl-CoA = N(6)-acetyl-L-lysyl-[protein] + CoA + H(+)</text>
        <dbReference type="Rhea" id="RHEA:45948"/>
        <dbReference type="Rhea" id="RHEA-COMP:9752"/>
        <dbReference type="Rhea" id="RHEA-COMP:10731"/>
        <dbReference type="ChEBI" id="CHEBI:15378"/>
        <dbReference type="ChEBI" id="CHEBI:29969"/>
        <dbReference type="ChEBI" id="CHEBI:57287"/>
        <dbReference type="ChEBI" id="CHEBI:57288"/>
        <dbReference type="ChEBI" id="CHEBI:61930"/>
        <dbReference type="EC" id="2.3.1.48"/>
    </reaction>
</comment>
<evidence type="ECO:0000313" key="11">
    <source>
        <dbReference type="Proteomes" id="UP000663864"/>
    </source>
</evidence>
<dbReference type="InterPro" id="IPR016197">
    <property type="entry name" value="Chromo-like_dom_sf"/>
</dbReference>
<dbReference type="InterPro" id="IPR050603">
    <property type="entry name" value="MYST_HAT"/>
</dbReference>
<dbReference type="GO" id="GO:0035267">
    <property type="term" value="C:NuA4 histone acetyltransferase complex"/>
    <property type="evidence" value="ECO:0007669"/>
    <property type="project" value="TreeGrafter"/>
</dbReference>
<dbReference type="InterPro" id="IPR040706">
    <property type="entry name" value="Zf-MYST"/>
</dbReference>
<dbReference type="InterPro" id="IPR002717">
    <property type="entry name" value="HAT_MYST-type"/>
</dbReference>
<dbReference type="Pfam" id="PF01853">
    <property type="entry name" value="MOZ_SAS"/>
    <property type="match status" value="1"/>
</dbReference>
<dbReference type="InterPro" id="IPR000953">
    <property type="entry name" value="Chromo/chromo_shadow_dom"/>
</dbReference>
<gene>
    <name evidence="10" type="ORF">ZHD862_LOCUS11710</name>
</gene>
<dbReference type="GO" id="GO:0005634">
    <property type="term" value="C:nucleus"/>
    <property type="evidence" value="ECO:0007669"/>
    <property type="project" value="UniProtKB-SubCell"/>
</dbReference>
<dbReference type="Gene3D" id="3.30.60.60">
    <property type="entry name" value="N-acetyl transferase-like"/>
    <property type="match status" value="1"/>
</dbReference>
<dbReference type="Pfam" id="PF11717">
    <property type="entry name" value="Tudor-knot"/>
    <property type="match status" value="2"/>
</dbReference>
<dbReference type="PROSITE" id="PS51726">
    <property type="entry name" value="MYST_HAT"/>
    <property type="match status" value="1"/>
</dbReference>
<dbReference type="SUPFAM" id="SSF54160">
    <property type="entry name" value="Chromo domain-like"/>
    <property type="match status" value="2"/>
</dbReference>
<name>A0A814FML1_9BILA</name>
<evidence type="ECO:0000256" key="3">
    <source>
        <dbReference type="ARBA" id="ARBA00022679"/>
    </source>
</evidence>
<evidence type="ECO:0000256" key="8">
    <source>
        <dbReference type="RuleBase" id="RU361211"/>
    </source>
</evidence>
<sequence>MHKVTRAVDGTDQQEYFVHYLNFDHRNDQWISENRLSGNASHEQMEITNEQLYSLTLFNRYCLRWTIIIFCIKEQIFSMELDSNIPNSPKPGDTFFVRMNNGSIHAAEILETRAVDGTDQQEYFVHYLNFDHRNDQWISENRLSGNASHEQMEITNEQLNDSTNSLTSRKRARLKRRLNDDSIDFSHESSFETVDQNTRKDYKPNVKYIEKIWIGQYEIDCWYHSPFPDEYGKQRLLYICEHCMKYMRLKTTYCRHLAECPLRRAPGIEIYRDSKIGCAIYEIDGAQNKLYCQNLCLLARLFLESKVICFNVSEFLFYVLMEYNDNNQTERFIGYFSKEKDSAFGYNLSCLLCLPPYQRKGYGKLLIQFSYELSKLENAVGGPEKPVSDLGHKAYLSYWTWALLNVLKEKPEIEVDELSAITSISTENCMETLSSYGFIKYWRQGQFVCASRKCIEARLQELHAKKFLIVNSQLINWQPRVKGKAGRQNKIFTF</sequence>
<dbReference type="Proteomes" id="UP000663864">
    <property type="component" value="Unassembled WGS sequence"/>
</dbReference>
<dbReference type="FunFam" id="3.30.60.60:FF:000001">
    <property type="entry name" value="Histone acetyltransferase"/>
    <property type="match status" value="1"/>
</dbReference>
<evidence type="ECO:0000256" key="1">
    <source>
        <dbReference type="ARBA" id="ARBA00010107"/>
    </source>
</evidence>
<protein>
    <recommendedName>
        <fullName evidence="2 8">Histone acetyltransferase</fullName>
        <ecNumber evidence="2 8">2.3.1.48</ecNumber>
    </recommendedName>
</protein>
<comment type="caution">
    <text evidence="10">The sequence shown here is derived from an EMBL/GenBank/DDBJ whole genome shotgun (WGS) entry which is preliminary data.</text>
</comment>
<comment type="similarity">
    <text evidence="1 8">Belongs to the MYST (SAS/MOZ) family.</text>
</comment>
<feature type="domain" description="MYST-type HAT" evidence="9">
    <location>
        <begin position="204"/>
        <end position="479"/>
    </location>
</feature>
<dbReference type="SMART" id="SM00298">
    <property type="entry name" value="CHROMO"/>
    <property type="match status" value="2"/>
</dbReference>
<dbReference type="Gene3D" id="3.40.630.30">
    <property type="match status" value="1"/>
</dbReference>
<dbReference type="GO" id="GO:0044545">
    <property type="term" value="C:NSL complex"/>
    <property type="evidence" value="ECO:0007669"/>
    <property type="project" value="TreeGrafter"/>
</dbReference>
<dbReference type="Gene3D" id="1.10.10.10">
    <property type="entry name" value="Winged helix-like DNA-binding domain superfamily/Winged helix DNA-binding domain"/>
    <property type="match status" value="1"/>
</dbReference>
<dbReference type="SUPFAM" id="SSF55729">
    <property type="entry name" value="Acyl-CoA N-acyltransferases (Nat)"/>
    <property type="match status" value="1"/>
</dbReference>
<keyword evidence="6" id="KW-0804">Transcription</keyword>
<feature type="active site" description="Proton donor/acceptor" evidence="7">
    <location>
        <position position="384"/>
    </location>
</feature>
<dbReference type="EMBL" id="CAJNOT010000447">
    <property type="protein sequence ID" value="CAF0984976.1"/>
    <property type="molecule type" value="Genomic_DNA"/>
</dbReference>
<reference evidence="10" key="1">
    <citation type="submission" date="2021-02" db="EMBL/GenBank/DDBJ databases">
        <authorList>
            <person name="Nowell W R."/>
        </authorList>
    </citation>
    <scope>NUCLEOTIDE SEQUENCE</scope>
</reference>
<keyword evidence="8" id="KW-0539">Nucleus</keyword>
<dbReference type="AlphaFoldDB" id="A0A814FML1"/>
<dbReference type="EC" id="2.3.1.48" evidence="2 8"/>
<dbReference type="GO" id="GO:0046972">
    <property type="term" value="F:histone H4K16 acetyltransferase activity"/>
    <property type="evidence" value="ECO:0007669"/>
    <property type="project" value="TreeGrafter"/>
</dbReference>
<dbReference type="InterPro" id="IPR016181">
    <property type="entry name" value="Acyl_CoA_acyltransferase"/>
</dbReference>
<dbReference type="Gene3D" id="2.30.30.140">
    <property type="match status" value="2"/>
</dbReference>
<evidence type="ECO:0000256" key="6">
    <source>
        <dbReference type="ARBA" id="ARBA00023163"/>
    </source>
</evidence>
<evidence type="ECO:0000256" key="5">
    <source>
        <dbReference type="ARBA" id="ARBA00023015"/>
    </source>
</evidence>
<organism evidence="10 11">
    <name type="scientific">Rotaria sordida</name>
    <dbReference type="NCBI Taxonomy" id="392033"/>
    <lineage>
        <taxon>Eukaryota</taxon>
        <taxon>Metazoa</taxon>
        <taxon>Spiralia</taxon>
        <taxon>Gnathifera</taxon>
        <taxon>Rotifera</taxon>
        <taxon>Eurotatoria</taxon>
        <taxon>Bdelloidea</taxon>
        <taxon>Philodinida</taxon>
        <taxon>Philodinidae</taxon>
        <taxon>Rotaria</taxon>
    </lineage>
</organism>
<dbReference type="Pfam" id="PF17772">
    <property type="entry name" value="zf-MYST"/>
    <property type="match status" value="1"/>
</dbReference>
<dbReference type="GO" id="GO:0072487">
    <property type="term" value="C:MSL complex"/>
    <property type="evidence" value="ECO:0007669"/>
    <property type="project" value="TreeGrafter"/>
</dbReference>
<keyword evidence="4" id="KW-0007">Acetylation</keyword>
<comment type="subcellular location">
    <subcellularLocation>
        <location evidence="8">Nucleus</location>
    </subcellularLocation>
</comment>
<proteinExistence type="inferred from homology"/>
<evidence type="ECO:0000256" key="4">
    <source>
        <dbReference type="ARBA" id="ARBA00022990"/>
    </source>
</evidence>
<dbReference type="PANTHER" id="PTHR10615:SF82">
    <property type="entry name" value="HISTONE ACETYLTRANSFERASE KAT8"/>
    <property type="match status" value="1"/>
</dbReference>
<keyword evidence="3" id="KW-0808">Transferase</keyword>
<dbReference type="GO" id="GO:0006355">
    <property type="term" value="P:regulation of DNA-templated transcription"/>
    <property type="evidence" value="ECO:0007669"/>
    <property type="project" value="InterPro"/>
</dbReference>
<keyword evidence="5" id="KW-0805">Transcription regulation</keyword>
<accession>A0A814FML1</accession>
<dbReference type="PANTHER" id="PTHR10615">
    <property type="entry name" value="HISTONE ACETYLTRANSFERASE"/>
    <property type="match status" value="1"/>
</dbReference>
<evidence type="ECO:0000256" key="2">
    <source>
        <dbReference type="ARBA" id="ARBA00013184"/>
    </source>
</evidence>
<evidence type="ECO:0000259" key="9">
    <source>
        <dbReference type="PROSITE" id="PS51726"/>
    </source>
</evidence>
<dbReference type="InterPro" id="IPR036388">
    <property type="entry name" value="WH-like_DNA-bd_sf"/>
</dbReference>